<keyword evidence="3" id="KW-0201">Cytochrome c-type biogenesis</keyword>
<organism evidence="8 9">
    <name type="scientific">Ottowia flava</name>
    <dbReference type="NCBI Taxonomy" id="2675430"/>
    <lineage>
        <taxon>Bacteria</taxon>
        <taxon>Pseudomonadati</taxon>
        <taxon>Pseudomonadota</taxon>
        <taxon>Betaproteobacteria</taxon>
        <taxon>Burkholderiales</taxon>
        <taxon>Comamonadaceae</taxon>
        <taxon>Ottowia</taxon>
    </lineage>
</organism>
<accession>A0ABW4KVM4</accession>
<feature type="transmembrane region" description="Helical" evidence="6">
    <location>
        <begin position="642"/>
        <end position="660"/>
    </location>
</feature>
<dbReference type="InterPro" id="IPR007816">
    <property type="entry name" value="ResB-like_domain"/>
</dbReference>
<evidence type="ECO:0000256" key="2">
    <source>
        <dbReference type="ARBA" id="ARBA00022692"/>
    </source>
</evidence>
<keyword evidence="4 6" id="KW-1133">Transmembrane helix</keyword>
<evidence type="ECO:0000256" key="3">
    <source>
        <dbReference type="ARBA" id="ARBA00022748"/>
    </source>
</evidence>
<dbReference type="Proteomes" id="UP001597304">
    <property type="component" value="Unassembled WGS sequence"/>
</dbReference>
<evidence type="ECO:0000313" key="9">
    <source>
        <dbReference type="Proteomes" id="UP001597304"/>
    </source>
</evidence>
<evidence type="ECO:0000256" key="5">
    <source>
        <dbReference type="ARBA" id="ARBA00023136"/>
    </source>
</evidence>
<name>A0ABW4KVM4_9BURK</name>
<proteinExistence type="predicted"/>
<evidence type="ECO:0000259" key="7">
    <source>
        <dbReference type="Pfam" id="PF05140"/>
    </source>
</evidence>
<keyword evidence="9" id="KW-1185">Reference proteome</keyword>
<feature type="transmembrane region" description="Helical" evidence="6">
    <location>
        <begin position="82"/>
        <end position="101"/>
    </location>
</feature>
<evidence type="ECO:0000313" key="8">
    <source>
        <dbReference type="EMBL" id="MFD1712040.1"/>
    </source>
</evidence>
<feature type="domain" description="ResB-like" evidence="7">
    <location>
        <begin position="30"/>
        <end position="696"/>
    </location>
</feature>
<sequence length="707" mass="77087">MTTSASSIPTDSPARGTGVLRRFSELLSSMRFAIALLTVICIASVIGTVLKQHEPAVNYVNQFGPFWAELFLDLKLNAVYSAWWFLLILAFLVISTSLCILRNTPKFLADIRSYKENIREQSLKAFHHKASAELGQAPAQEAQRIGQMLSTGGWKVRLQERDTPAGKGWMVAAKAGSANKIGYIAAHSAIVLICLGGLFDGDLFVRAMTWMGGKQVYSGGGFVSEVKAEHRLPENNPAFRGNLVVSEGTQSSTAILSQSDGILLQELPFAVELKKFIVEYYSTGMPKLFASEVVIHDKETGATEEARIEVNHPASYKGVQIYQSSFDDGGSTVKLRGVPMHGGVKAFDIDGTIGASSQITNGSDKYTLEYTALRVINVENLGGDKGSSATDVRKVDLGHALSQRLGAADKTVTKRELRNVGPSITYKLRDAAGQAREFHNYQLPVDTGDGMPAFLLGVRENPAEPFRYLRIPADDDHSMDSFVQLRAALQDPAQRERAVRNYVAKAVDGQRPELAAQLTESAGRALGLFAGAEEVNGRTVGGLQAVSDFIEAAVPEGERERAADVLLRILNGSLFELNALAREAAGKKPLTESEETQRFMTQSVLALSDAPLYPAPVAFELKDFKHVQASVFQVARAPGKNVVYLGCVFLILGVFAMLYVRERRLWVWLAPNGTGSQASMALSSNRKILDTDREFEQLQQKLLNPPS</sequence>
<protein>
    <submittedName>
        <fullName evidence="8">Cytochrome c biogenesis protein ResB</fullName>
    </submittedName>
</protein>
<evidence type="ECO:0000256" key="4">
    <source>
        <dbReference type="ARBA" id="ARBA00022989"/>
    </source>
</evidence>
<evidence type="ECO:0000256" key="6">
    <source>
        <dbReference type="SAM" id="Phobius"/>
    </source>
</evidence>
<feature type="transmembrane region" description="Helical" evidence="6">
    <location>
        <begin position="181"/>
        <end position="199"/>
    </location>
</feature>
<evidence type="ECO:0000256" key="1">
    <source>
        <dbReference type="ARBA" id="ARBA00004141"/>
    </source>
</evidence>
<feature type="transmembrane region" description="Helical" evidence="6">
    <location>
        <begin position="30"/>
        <end position="50"/>
    </location>
</feature>
<dbReference type="PANTHER" id="PTHR31566:SF0">
    <property type="entry name" value="CYTOCHROME C BIOGENESIS PROTEIN CCS1, CHLOROPLASTIC"/>
    <property type="match status" value="1"/>
</dbReference>
<dbReference type="RefSeq" id="WP_147912366.1">
    <property type="nucleotide sequence ID" value="NZ_JBHUEJ010000036.1"/>
</dbReference>
<dbReference type="InterPro" id="IPR023494">
    <property type="entry name" value="Cyt_c_bgen_Ccs1/CcsB/ResB"/>
</dbReference>
<comment type="subcellular location">
    <subcellularLocation>
        <location evidence="1">Membrane</location>
        <topology evidence="1">Multi-pass membrane protein</topology>
    </subcellularLocation>
</comment>
<dbReference type="PANTHER" id="PTHR31566">
    <property type="entry name" value="CYTOCHROME C BIOGENESIS PROTEIN CCS1, CHLOROPLASTIC"/>
    <property type="match status" value="1"/>
</dbReference>
<reference evidence="9" key="1">
    <citation type="journal article" date="2019" name="Int. J. Syst. Evol. Microbiol.">
        <title>The Global Catalogue of Microorganisms (GCM) 10K type strain sequencing project: providing services to taxonomists for standard genome sequencing and annotation.</title>
        <authorList>
            <consortium name="The Broad Institute Genomics Platform"/>
            <consortium name="The Broad Institute Genome Sequencing Center for Infectious Disease"/>
            <person name="Wu L."/>
            <person name="Ma J."/>
        </authorList>
    </citation>
    <scope>NUCLEOTIDE SEQUENCE [LARGE SCALE GENOMIC DNA]</scope>
    <source>
        <strain evidence="9">LMG 29247</strain>
    </source>
</reference>
<gene>
    <name evidence="8" type="ORF">ACFSF0_15620</name>
</gene>
<comment type="caution">
    <text evidence="8">The sequence shown here is derived from an EMBL/GenBank/DDBJ whole genome shotgun (WGS) entry which is preliminary data.</text>
</comment>
<keyword evidence="5 6" id="KW-0472">Membrane</keyword>
<keyword evidence="2 6" id="KW-0812">Transmembrane</keyword>
<dbReference type="EMBL" id="JBHUEJ010000036">
    <property type="protein sequence ID" value="MFD1712040.1"/>
    <property type="molecule type" value="Genomic_DNA"/>
</dbReference>
<dbReference type="Pfam" id="PF05140">
    <property type="entry name" value="ResB"/>
    <property type="match status" value="1"/>
</dbReference>